<evidence type="ECO:0000313" key="7">
    <source>
        <dbReference type="EMBL" id="CAA0102741.1"/>
    </source>
</evidence>
<evidence type="ECO:0000256" key="1">
    <source>
        <dbReference type="ARBA" id="ARBA00004651"/>
    </source>
</evidence>
<dbReference type="PANTHER" id="PTHR30086">
    <property type="entry name" value="ARGININE EXPORTER PROTEIN ARGO"/>
    <property type="match status" value="1"/>
</dbReference>
<dbReference type="Proteomes" id="UP000433050">
    <property type="component" value="Unassembled WGS sequence"/>
</dbReference>
<dbReference type="RefSeq" id="WP_021239563.1">
    <property type="nucleotide sequence ID" value="NZ_CACSAS010000001.1"/>
</dbReference>
<dbReference type="InterPro" id="IPR001123">
    <property type="entry name" value="LeuE-type"/>
</dbReference>
<dbReference type="AlphaFoldDB" id="A0A5S9PGE4"/>
<evidence type="ECO:0000256" key="3">
    <source>
        <dbReference type="ARBA" id="ARBA00022692"/>
    </source>
</evidence>
<dbReference type="Pfam" id="PF01810">
    <property type="entry name" value="LysE"/>
    <property type="match status" value="1"/>
</dbReference>
<evidence type="ECO:0000256" key="2">
    <source>
        <dbReference type="ARBA" id="ARBA00022475"/>
    </source>
</evidence>
<keyword evidence="2" id="KW-1003">Cell membrane</keyword>
<feature type="transmembrane region" description="Helical" evidence="6">
    <location>
        <begin position="61"/>
        <end position="82"/>
    </location>
</feature>
<name>A0A5S9PGE4_9HYPH</name>
<dbReference type="GO" id="GO:0005886">
    <property type="term" value="C:plasma membrane"/>
    <property type="evidence" value="ECO:0007669"/>
    <property type="project" value="UniProtKB-SubCell"/>
</dbReference>
<keyword evidence="5 6" id="KW-0472">Membrane</keyword>
<evidence type="ECO:0000256" key="4">
    <source>
        <dbReference type="ARBA" id="ARBA00022989"/>
    </source>
</evidence>
<organism evidence="7 8">
    <name type="scientific">Starkeya nomas</name>
    <dbReference type="NCBI Taxonomy" id="2666134"/>
    <lineage>
        <taxon>Bacteria</taxon>
        <taxon>Pseudomonadati</taxon>
        <taxon>Pseudomonadota</taxon>
        <taxon>Alphaproteobacteria</taxon>
        <taxon>Hyphomicrobiales</taxon>
        <taxon>Xanthobacteraceae</taxon>
        <taxon>Starkeya</taxon>
    </lineage>
</organism>
<evidence type="ECO:0000313" key="8">
    <source>
        <dbReference type="Proteomes" id="UP000433050"/>
    </source>
</evidence>
<feature type="transmembrane region" description="Helical" evidence="6">
    <location>
        <begin position="153"/>
        <end position="180"/>
    </location>
</feature>
<dbReference type="EMBL" id="CACSAS010000001">
    <property type="protein sequence ID" value="CAA0102741.1"/>
    <property type="molecule type" value="Genomic_DNA"/>
</dbReference>
<keyword evidence="8" id="KW-1185">Reference proteome</keyword>
<feature type="transmembrane region" description="Helical" evidence="6">
    <location>
        <begin position="88"/>
        <end position="106"/>
    </location>
</feature>
<keyword evidence="4 6" id="KW-1133">Transmembrane helix</keyword>
<dbReference type="PANTHER" id="PTHR30086:SF20">
    <property type="entry name" value="ARGININE EXPORTER PROTEIN ARGO-RELATED"/>
    <property type="match status" value="1"/>
</dbReference>
<feature type="transmembrane region" description="Helical" evidence="6">
    <location>
        <begin position="192"/>
        <end position="211"/>
    </location>
</feature>
<keyword evidence="3 6" id="KW-0812">Transmembrane</keyword>
<gene>
    <name evidence="7" type="primary">eamB_2</name>
    <name evidence="7" type="ORF">STARVERO_02929</name>
</gene>
<reference evidence="7 8" key="1">
    <citation type="submission" date="2019-12" db="EMBL/GenBank/DDBJ databases">
        <authorList>
            <person name="Reyes-Prieto M."/>
        </authorList>
    </citation>
    <scope>NUCLEOTIDE SEQUENCE [LARGE SCALE GENOMIC DNA]</scope>
    <source>
        <strain evidence="7">HF14-78462</strain>
    </source>
</reference>
<accession>A0A5S9PGE4</accession>
<dbReference type="GO" id="GO:0033228">
    <property type="term" value="P:cysteine export across plasma membrane"/>
    <property type="evidence" value="ECO:0007669"/>
    <property type="project" value="TreeGrafter"/>
</dbReference>
<feature type="transmembrane region" description="Helical" evidence="6">
    <location>
        <begin position="24"/>
        <end position="49"/>
    </location>
</feature>
<evidence type="ECO:0000256" key="5">
    <source>
        <dbReference type="ARBA" id="ARBA00023136"/>
    </source>
</evidence>
<dbReference type="GO" id="GO:0015171">
    <property type="term" value="F:amino acid transmembrane transporter activity"/>
    <property type="evidence" value="ECO:0007669"/>
    <property type="project" value="TreeGrafter"/>
</dbReference>
<evidence type="ECO:0000256" key="6">
    <source>
        <dbReference type="SAM" id="Phobius"/>
    </source>
</evidence>
<comment type="subcellular location">
    <subcellularLocation>
        <location evidence="1">Cell membrane</location>
        <topology evidence="1">Multi-pass membrane protein</topology>
    </subcellularLocation>
</comment>
<feature type="transmembrane region" description="Helical" evidence="6">
    <location>
        <begin position="127"/>
        <end position="147"/>
    </location>
</feature>
<proteinExistence type="predicted"/>
<protein>
    <submittedName>
        <fullName evidence="7">Cysteine/O-acetylserine efflux protein</fullName>
    </submittedName>
</protein>
<sequence>MAIFQYRDGLQTDLWMETATLTGLALYALVMTITPGPNNLMLTTSGLVFGMARTWPHILGIPFGVAVQLMSVGAGLGAVFALEPRIQIFLKIIGTAYLLWLAYKLWRAAEMPDASLAKPVSFFQAAAFQFVNPKAWLIAVTVIAAFISPDNGYLIQLVFASAIFTVVGIPCLAVWAAFGAGLRQVLHDPSKLLLINRSMSALAALTAGLFWL</sequence>